<gene>
    <name evidence="1" type="ORF">K3G42_028892</name>
</gene>
<protein>
    <submittedName>
        <fullName evidence="1">Uncharacterized protein</fullName>
    </submittedName>
</protein>
<comment type="caution">
    <text evidence="1">The sequence shown here is derived from an EMBL/GenBank/DDBJ whole genome shotgun (WGS) entry which is preliminary data.</text>
</comment>
<name>A0ACB8EKL5_9SAUR</name>
<evidence type="ECO:0000313" key="1">
    <source>
        <dbReference type="EMBL" id="KAH7993052.1"/>
    </source>
</evidence>
<dbReference type="Proteomes" id="UP000827872">
    <property type="component" value="Linkage Group LG03"/>
</dbReference>
<evidence type="ECO:0000313" key="2">
    <source>
        <dbReference type="Proteomes" id="UP000827872"/>
    </source>
</evidence>
<reference evidence="1" key="1">
    <citation type="submission" date="2021-08" db="EMBL/GenBank/DDBJ databases">
        <title>The first chromosome-level gecko genome reveals the dynamic sex chromosomes of Neotropical dwarf geckos (Sphaerodactylidae: Sphaerodactylus).</title>
        <authorList>
            <person name="Pinto B.J."/>
            <person name="Keating S.E."/>
            <person name="Gamble T."/>
        </authorList>
    </citation>
    <scope>NUCLEOTIDE SEQUENCE</scope>
    <source>
        <strain evidence="1">TG3544</strain>
    </source>
</reference>
<keyword evidence="2" id="KW-1185">Reference proteome</keyword>
<accession>A0ACB8EKL5</accession>
<organism evidence="1 2">
    <name type="scientific">Sphaerodactylus townsendi</name>
    <dbReference type="NCBI Taxonomy" id="933632"/>
    <lineage>
        <taxon>Eukaryota</taxon>
        <taxon>Metazoa</taxon>
        <taxon>Chordata</taxon>
        <taxon>Craniata</taxon>
        <taxon>Vertebrata</taxon>
        <taxon>Euteleostomi</taxon>
        <taxon>Lepidosauria</taxon>
        <taxon>Squamata</taxon>
        <taxon>Bifurcata</taxon>
        <taxon>Gekkota</taxon>
        <taxon>Sphaerodactylidae</taxon>
        <taxon>Sphaerodactylus</taxon>
    </lineage>
</organism>
<dbReference type="EMBL" id="CM037616">
    <property type="protein sequence ID" value="KAH7993052.1"/>
    <property type="molecule type" value="Genomic_DNA"/>
</dbReference>
<proteinExistence type="predicted"/>
<sequence>MMNKPGKKETRNSKTPPDKKKAKPFEQPSSPVQEEPEPVSCVLQGDEIQALAIKVEDLKKLHIERPPEEEERPSVTKKFLVRKSMPQTTGKKTNFLVAYPAVTDETQKTLHYSGIEGPVIDNYGHILSHSILGTLQEFKKEALARGHSQVAALIPDSPVTTSTVPIWWRPRAKHEETEKNASASSSQPMALQNWHRNMALRKKQQKRLCEKLQKSEDELLMTISDNYRRIQEERTLIDRSLPALYAGKGYAGNEFWTQPLRIGDELTGLMVTLGQSERGLLEPVTHIGRPRSIWKEMGTRPPNCPPFHKSLFLMHRRKELKEILEKMDFYCPDLEGLEVVGRNQPFVRVSAESFASFDDIKESEEQREIQDPLEAYPDVFVEPVLGPSLMFCGQPARWINNASHEGETGIAARITFEILIGEKAESWLTVSNDGTAAIWYDWRRQAEPFTFQEKKGARMPYFYFNTRSGVILPGETRKFSFIFKSLNAGIFSETWEFGTHPVLLGGAVLQVTLWGIALYEDKTSRQREKLEEEIKAHEIAVIVEENLKELLDRVRTPPLTPSPMDAYVSEEELFHNMNPELHYQHQVVKGLHELWDKLMNPPRAKSTDIVDEFPQPKSTLELQQKSPVEDTSKSISPDVLGPRKSVLEEQMSPLSVIEEEEDVNRVEWNLSIADFRQILLAVPVEEEREAALAHLNKAALELCNEQISPQTDLVYQICFQLWREVIDGLVSSSLALRSMLGMPEKDTYSELVQEEPAEIKPVLVKGGKEDRKLQKEDKKSAGKEEKKGGKTSKEERPNSKKLKSKEERKLKAATKETKEHTPFSVDAVELEAVQPRQEQVDPVVQAKYHEKLYVEVYGLLDSMLSKMLSLFDQLKKDALDKKKKAGFGSDFIMK</sequence>